<dbReference type="EMBL" id="BLIR01000001">
    <property type="protein sequence ID" value="GFE36340.1"/>
    <property type="molecule type" value="Genomic_DNA"/>
</dbReference>
<accession>A0A640ULB7</accession>
<evidence type="ECO:0000313" key="3">
    <source>
        <dbReference type="Proteomes" id="UP000431826"/>
    </source>
</evidence>
<gene>
    <name evidence="2" type="ORF">Stube_10130</name>
</gene>
<evidence type="ECO:0008006" key="4">
    <source>
        <dbReference type="Google" id="ProtNLM"/>
    </source>
</evidence>
<sequence>MSTLSGAGVSTPAQGRGGRPALRARADGAIGERRPFNRLVNLLTLPDRPVVSYVESETHGHLDREITSVLPLVRACHQLQAEALSQRIQVAMTEQLRKGTL</sequence>
<dbReference type="AlphaFoldDB" id="A0A640ULB7"/>
<dbReference type="Proteomes" id="UP000431826">
    <property type="component" value="Unassembled WGS sequence"/>
</dbReference>
<protein>
    <recommendedName>
        <fullName evidence="4">DUF5753 domain-containing protein</fullName>
    </recommendedName>
</protein>
<keyword evidence="3" id="KW-1185">Reference proteome</keyword>
<reference evidence="2 3" key="1">
    <citation type="submission" date="2019-12" db="EMBL/GenBank/DDBJ databases">
        <title>Whole genome shotgun sequence of Streptomyces tubercidicus NBRC 13090.</title>
        <authorList>
            <person name="Ichikawa N."/>
            <person name="Kimura A."/>
            <person name="Kitahashi Y."/>
            <person name="Komaki H."/>
            <person name="Tamura T."/>
        </authorList>
    </citation>
    <scope>NUCLEOTIDE SEQUENCE [LARGE SCALE GENOMIC DNA]</scope>
    <source>
        <strain evidence="2 3">NBRC 13090</strain>
    </source>
</reference>
<evidence type="ECO:0000256" key="1">
    <source>
        <dbReference type="SAM" id="MobiDB-lite"/>
    </source>
</evidence>
<feature type="region of interest" description="Disordered" evidence="1">
    <location>
        <begin position="1"/>
        <end position="26"/>
    </location>
</feature>
<name>A0A640ULB7_9ACTN</name>
<evidence type="ECO:0000313" key="2">
    <source>
        <dbReference type="EMBL" id="GFE36340.1"/>
    </source>
</evidence>
<comment type="caution">
    <text evidence="2">The sequence shown here is derived from an EMBL/GenBank/DDBJ whole genome shotgun (WGS) entry which is preliminary data.</text>
</comment>
<proteinExistence type="predicted"/>
<organism evidence="2 3">
    <name type="scientific">Streptomyces tubercidicus</name>
    <dbReference type="NCBI Taxonomy" id="47759"/>
    <lineage>
        <taxon>Bacteria</taxon>
        <taxon>Bacillati</taxon>
        <taxon>Actinomycetota</taxon>
        <taxon>Actinomycetes</taxon>
        <taxon>Kitasatosporales</taxon>
        <taxon>Streptomycetaceae</taxon>
        <taxon>Streptomyces</taxon>
    </lineage>
</organism>